<evidence type="ECO:0000313" key="4">
    <source>
        <dbReference type="EMBL" id="CAF0872718.1"/>
    </source>
</evidence>
<keyword evidence="1" id="KW-0677">Repeat</keyword>
<dbReference type="PROSITE" id="PS50005">
    <property type="entry name" value="TPR"/>
    <property type="match status" value="2"/>
</dbReference>
<gene>
    <name evidence="4" type="ORF">GPM918_LOCUS7186</name>
    <name evidence="5" type="ORF">SRO942_LOCUS7186</name>
</gene>
<dbReference type="SUPFAM" id="SSF56399">
    <property type="entry name" value="ADP-ribosylation"/>
    <property type="match status" value="1"/>
</dbReference>
<dbReference type="InterPro" id="IPR019734">
    <property type="entry name" value="TPR_rpt"/>
</dbReference>
<dbReference type="InterPro" id="IPR011990">
    <property type="entry name" value="TPR-like_helical_dom_sf"/>
</dbReference>
<reference evidence="4" key="1">
    <citation type="submission" date="2021-02" db="EMBL/GenBank/DDBJ databases">
        <authorList>
            <person name="Nowell W R."/>
        </authorList>
    </citation>
    <scope>NUCLEOTIDE SEQUENCE</scope>
</reference>
<evidence type="ECO:0000256" key="3">
    <source>
        <dbReference type="PROSITE-ProRule" id="PRU00339"/>
    </source>
</evidence>
<dbReference type="Proteomes" id="UP000663829">
    <property type="component" value="Unassembled WGS sequence"/>
</dbReference>
<dbReference type="PANTHER" id="PTHR45641">
    <property type="entry name" value="TETRATRICOPEPTIDE REPEAT PROTEIN (AFU_ORTHOLOGUE AFUA_6G03870)"/>
    <property type="match status" value="1"/>
</dbReference>
<dbReference type="Gene3D" id="3.90.176.10">
    <property type="entry name" value="Toxin ADP-ribosyltransferase, Chain A, domain 1"/>
    <property type="match status" value="1"/>
</dbReference>
<evidence type="ECO:0000313" key="6">
    <source>
        <dbReference type="Proteomes" id="UP000663829"/>
    </source>
</evidence>
<sequence>MIVKSELEPLSQIADIYVYCMDEAKHNKWANSCNKVRNVSKNFGKILQMIKYDLQNNPIVQMKTSTKTPTTDFNQQDAEKPKRYRYTTDNNVWDQLAFSLLLSQSSNDNSQQQDFYDFAKNFISTGTNDNENKQCLDQLNQFIETFTPEQSIFWYTKDTFLYDILMSEMYSSDLDSLWHLRYYWTAFYTSLLDEHKKFVTEYPDEKLILYHGTHLTTSEFNLMKKSLGQTMTFNKIYSTSYNLSQALELIKSNNNAQVTPVLMEIKVDLKLDEHLPYAEIIHDNNEREILFYFGSKFRLTKMEYVEHEQYWLIGIQLCQLLDDDVKELYNYYECTLLNLNNTAHAYGKVLCYKGLFTNAYSYFRLALGAKTEQLVQVQCDLSEFYMRNGKHDRALDLHAQALDLEPDNLDVQILGCYLSILSRDLSSAEDLLEKIINEHQNKRSIAKVYIALGYIALLDSNIQNALHYFTLAKESAKKFVPSNHPDCAKNFIRMGYAYYLTNNIMDANECFENAYKLQKQCLPLSHPDIAKTYIGFARIYSANQNMKQALNYLERALAIQIERYSTVSSNHVEIFATKSDIKNLEKSKPLRSRMQLLDYI</sequence>
<keyword evidence="2 3" id="KW-0802">TPR repeat</keyword>
<dbReference type="AlphaFoldDB" id="A0A813Y025"/>
<feature type="repeat" description="TPR" evidence="3">
    <location>
        <begin position="530"/>
        <end position="563"/>
    </location>
</feature>
<evidence type="ECO:0000256" key="2">
    <source>
        <dbReference type="ARBA" id="ARBA00022803"/>
    </source>
</evidence>
<dbReference type="Pfam" id="PF14559">
    <property type="entry name" value="TPR_19"/>
    <property type="match status" value="1"/>
</dbReference>
<dbReference type="Proteomes" id="UP000681722">
    <property type="component" value="Unassembled WGS sequence"/>
</dbReference>
<evidence type="ECO:0000313" key="5">
    <source>
        <dbReference type="EMBL" id="CAF3659937.1"/>
    </source>
</evidence>
<dbReference type="EMBL" id="CAJOBC010001159">
    <property type="protein sequence ID" value="CAF3659937.1"/>
    <property type="molecule type" value="Genomic_DNA"/>
</dbReference>
<feature type="repeat" description="TPR" evidence="3">
    <location>
        <begin position="375"/>
        <end position="408"/>
    </location>
</feature>
<organism evidence="4 6">
    <name type="scientific">Didymodactylos carnosus</name>
    <dbReference type="NCBI Taxonomy" id="1234261"/>
    <lineage>
        <taxon>Eukaryota</taxon>
        <taxon>Metazoa</taxon>
        <taxon>Spiralia</taxon>
        <taxon>Gnathifera</taxon>
        <taxon>Rotifera</taxon>
        <taxon>Eurotatoria</taxon>
        <taxon>Bdelloidea</taxon>
        <taxon>Philodinida</taxon>
        <taxon>Philodinidae</taxon>
        <taxon>Didymodactylos</taxon>
    </lineage>
</organism>
<protein>
    <submittedName>
        <fullName evidence="4">Uncharacterized protein</fullName>
    </submittedName>
</protein>
<name>A0A813Y025_9BILA</name>
<keyword evidence="6" id="KW-1185">Reference proteome</keyword>
<comment type="caution">
    <text evidence="4">The sequence shown here is derived from an EMBL/GenBank/DDBJ whole genome shotgun (WGS) entry which is preliminary data.</text>
</comment>
<dbReference type="SMART" id="SM00028">
    <property type="entry name" value="TPR"/>
    <property type="match status" value="4"/>
</dbReference>
<accession>A0A813Y025</accession>
<proteinExistence type="predicted"/>
<dbReference type="PANTHER" id="PTHR45641:SF19">
    <property type="entry name" value="NEPHROCYSTIN-3"/>
    <property type="match status" value="1"/>
</dbReference>
<dbReference type="SUPFAM" id="SSF48452">
    <property type="entry name" value="TPR-like"/>
    <property type="match status" value="1"/>
</dbReference>
<evidence type="ECO:0000256" key="1">
    <source>
        <dbReference type="ARBA" id="ARBA00022737"/>
    </source>
</evidence>
<dbReference type="Gene3D" id="1.25.40.10">
    <property type="entry name" value="Tetratricopeptide repeat domain"/>
    <property type="match status" value="2"/>
</dbReference>
<dbReference type="OrthoDB" id="9984491at2759"/>
<dbReference type="EMBL" id="CAJNOQ010001159">
    <property type="protein sequence ID" value="CAF0872718.1"/>
    <property type="molecule type" value="Genomic_DNA"/>
</dbReference>